<accession>A0A8S9V7T6</accession>
<comment type="caution">
    <text evidence="1">The sequence shown here is derived from an EMBL/GenBank/DDBJ whole genome shotgun (WGS) entry which is preliminary data.</text>
</comment>
<proteinExistence type="predicted"/>
<protein>
    <submittedName>
        <fullName evidence="1">Uncharacterized protein</fullName>
    </submittedName>
</protein>
<name>A0A8S9V7T6_PHYIN</name>
<sequence>MLRFKPWLTVKLKTKPSVPGLLALKFSLECKDFKDKIPKPTTDASWEVDVSEKPGRPSYWNGQHFQYYKKLMEFAARKKDADLYMVMNDQIKYDENFTSLQKSAWDGWQLDMKELIFSSVCTDVGQQLMDMKDGPPCGSTCVTSTKAQPTARPGYDKRRLYVQLESAKSKQNGKVEGHLNYMCRLKERLKTVGMTVDDAVFSGMLVVSLLSNEQFDRLRGFVNAGRGLCGHTGKCGFHGSDLRQGQPGR</sequence>
<dbReference type="EMBL" id="JAACNO010000502">
    <property type="protein sequence ID" value="KAF4147249.1"/>
    <property type="molecule type" value="Genomic_DNA"/>
</dbReference>
<gene>
    <name evidence="1" type="ORF">GN958_ATG03560</name>
</gene>
<reference evidence="1" key="1">
    <citation type="submission" date="2020-03" db="EMBL/GenBank/DDBJ databases">
        <title>Hybrid Assembly of Korean Phytophthora infestans isolates.</title>
        <authorList>
            <person name="Prokchorchik M."/>
            <person name="Lee Y."/>
            <person name="Seo J."/>
            <person name="Cho J.-H."/>
            <person name="Park Y.-E."/>
            <person name="Jang D.-C."/>
            <person name="Im J.-S."/>
            <person name="Choi J.-G."/>
            <person name="Park H.-J."/>
            <person name="Lee G.-B."/>
            <person name="Lee Y.-G."/>
            <person name="Hong S.-Y."/>
            <person name="Cho K."/>
            <person name="Sohn K.H."/>
        </authorList>
    </citation>
    <scope>NUCLEOTIDE SEQUENCE</scope>
    <source>
        <strain evidence="1">KR_2_A2</strain>
    </source>
</reference>
<dbReference type="AlphaFoldDB" id="A0A8S9V7T6"/>
<evidence type="ECO:0000313" key="1">
    <source>
        <dbReference type="EMBL" id="KAF4147249.1"/>
    </source>
</evidence>
<organism evidence="1 2">
    <name type="scientific">Phytophthora infestans</name>
    <name type="common">Potato late blight agent</name>
    <name type="synonym">Botrytis infestans</name>
    <dbReference type="NCBI Taxonomy" id="4787"/>
    <lineage>
        <taxon>Eukaryota</taxon>
        <taxon>Sar</taxon>
        <taxon>Stramenopiles</taxon>
        <taxon>Oomycota</taxon>
        <taxon>Peronosporomycetes</taxon>
        <taxon>Peronosporales</taxon>
        <taxon>Peronosporaceae</taxon>
        <taxon>Phytophthora</taxon>
    </lineage>
</organism>
<dbReference type="Proteomes" id="UP000704712">
    <property type="component" value="Unassembled WGS sequence"/>
</dbReference>
<evidence type="ECO:0000313" key="2">
    <source>
        <dbReference type="Proteomes" id="UP000704712"/>
    </source>
</evidence>